<feature type="compositionally biased region" description="Low complexity" evidence="6">
    <location>
        <begin position="193"/>
        <end position="210"/>
    </location>
</feature>
<proteinExistence type="predicted"/>
<feature type="compositionally biased region" description="Polar residues" evidence="6">
    <location>
        <begin position="832"/>
        <end position="845"/>
    </location>
</feature>
<dbReference type="GO" id="GO:0008270">
    <property type="term" value="F:zinc ion binding"/>
    <property type="evidence" value="ECO:0007669"/>
    <property type="project" value="UniProtKB-KW"/>
</dbReference>
<gene>
    <name evidence="9" type="ORF">Cvel_15272</name>
</gene>
<protein>
    <recommendedName>
        <fullName evidence="10">RING-type domain-containing protein</fullName>
    </recommendedName>
</protein>
<keyword evidence="3" id="KW-0862">Zinc</keyword>
<accession>A0A0G4F6H1</accession>
<dbReference type="SUPFAM" id="SSF54928">
    <property type="entry name" value="RNA-binding domain, RBD"/>
    <property type="match status" value="1"/>
</dbReference>
<feature type="compositionally biased region" description="Low complexity" evidence="6">
    <location>
        <begin position="348"/>
        <end position="358"/>
    </location>
</feature>
<feature type="compositionally biased region" description="Basic and acidic residues" evidence="6">
    <location>
        <begin position="857"/>
        <end position="871"/>
    </location>
</feature>
<dbReference type="InterPro" id="IPR000504">
    <property type="entry name" value="RRM_dom"/>
</dbReference>
<dbReference type="SMART" id="SM00360">
    <property type="entry name" value="RRM"/>
    <property type="match status" value="1"/>
</dbReference>
<feature type="compositionally biased region" description="Low complexity" evidence="6">
    <location>
        <begin position="277"/>
        <end position="292"/>
    </location>
</feature>
<dbReference type="InterPro" id="IPR017907">
    <property type="entry name" value="Znf_RING_CS"/>
</dbReference>
<evidence type="ECO:0000259" key="8">
    <source>
        <dbReference type="PROSITE" id="PS50102"/>
    </source>
</evidence>
<evidence type="ECO:0000259" key="7">
    <source>
        <dbReference type="PROSITE" id="PS50089"/>
    </source>
</evidence>
<evidence type="ECO:0000256" key="6">
    <source>
        <dbReference type="SAM" id="MobiDB-lite"/>
    </source>
</evidence>
<dbReference type="EMBL" id="CDMZ01000134">
    <property type="protein sequence ID" value="CEM07626.1"/>
    <property type="molecule type" value="Genomic_DNA"/>
</dbReference>
<evidence type="ECO:0000256" key="1">
    <source>
        <dbReference type="ARBA" id="ARBA00022723"/>
    </source>
</evidence>
<feature type="region of interest" description="Disordered" evidence="6">
    <location>
        <begin position="165"/>
        <end position="210"/>
    </location>
</feature>
<dbReference type="VEuPathDB" id="CryptoDB:Cvel_15272"/>
<feature type="compositionally biased region" description="Basic and acidic residues" evidence="6">
    <location>
        <begin position="812"/>
        <end position="831"/>
    </location>
</feature>
<feature type="compositionally biased region" description="Pro residues" evidence="6">
    <location>
        <begin position="245"/>
        <end position="276"/>
    </location>
</feature>
<feature type="region of interest" description="Disordered" evidence="6">
    <location>
        <begin position="805"/>
        <end position="883"/>
    </location>
</feature>
<evidence type="ECO:0000256" key="2">
    <source>
        <dbReference type="ARBA" id="ARBA00022771"/>
    </source>
</evidence>
<reference evidence="9" key="1">
    <citation type="submission" date="2014-11" db="EMBL/GenBank/DDBJ databases">
        <authorList>
            <person name="Otto D Thomas"/>
            <person name="Naeem Raeece"/>
        </authorList>
    </citation>
    <scope>NUCLEOTIDE SEQUENCE</scope>
</reference>
<feature type="compositionally biased region" description="Pro residues" evidence="6">
    <location>
        <begin position="329"/>
        <end position="347"/>
    </location>
</feature>
<keyword evidence="5" id="KW-0694">RNA-binding</keyword>
<feature type="domain" description="RING-type" evidence="7">
    <location>
        <begin position="22"/>
        <end position="61"/>
    </location>
</feature>
<dbReference type="Gene3D" id="3.30.70.330">
    <property type="match status" value="1"/>
</dbReference>
<dbReference type="PROSITE" id="PS00518">
    <property type="entry name" value="ZF_RING_1"/>
    <property type="match status" value="1"/>
</dbReference>
<dbReference type="InterPro" id="IPR001841">
    <property type="entry name" value="Znf_RING"/>
</dbReference>
<evidence type="ECO:0000256" key="4">
    <source>
        <dbReference type="PROSITE-ProRule" id="PRU00175"/>
    </source>
</evidence>
<evidence type="ECO:0000256" key="3">
    <source>
        <dbReference type="ARBA" id="ARBA00022833"/>
    </source>
</evidence>
<sequence length="883" mass="94898">MASQRSLVDTWRHLEAALQSACCRSVSPSHFVLQCGHTVCGRCIQKCTGSSVEYLICPLCKELTLSGRQVSVPGLDKLTSILFYDPRPVRTSIVALLQEEDRQRAFKALADGGGGGVGAVFSSSSSSSRGPTSHPLPLAAAGLNNQTATTAARAAGAVAIHPDQHYNASQPTYPYPPHSSHDLAVPQQREVAPSGFPRSPPGFSGFPRGQAEVGVGGAAVTAPAYPLPLHSASAQGHPGEFPSGHQPPPTSLDIPPQPPPFGIPPHPHPEGFPPAHPLQHQDQLRQQIQTQQPSPPPFHHHQQQQATLPSHSLHHATASRRELMQSHPTPAPAPATEPSPGVPPSHQLPPQLTQTSPPFSHSQPHQEVTAAAPASAGRDAFVSWQQGHQPGSAANRDRVCGPPGSNIFVCALPDWANEDDVCARARQFGRVLGCRVLRHSNGRSRGLAYLAMQSPKEAYAVIVGLWEKEMKMDENDRRFNPAKPPKTRISFFDPCKAEIFELLSTLTDNEALPLKRILDIRLKAKQELQQEQQQQGNTATNTETSRLGCPPVGKFRCGGGDPCGAPQAQCSVLFTEGEQESGSTSGEHVRQLLVFAGVSVGLARALFPSFSCATAALEILLLLEEADGLRRHSPTASLLLTSGKPKEEGDLREEEKLRRAAQDAVRRLPPLQNCCCTLSPTVYSAVAEALIRSGRKEAALCLSDYLGTQQDLWEGVESGRPRELKEAAACLIQRMFLEANPSSSSSSSGKGGIEAASSFLWVPVGEALRDWGARVRAPVEEKERLMVGLEKGTSKEALKRELRKLQAAGRSGRGEGMGRDRSGGRREENKGTGRSSTAQHTTAQQRRAKGDWTLGGSKKERDGSEGKDGWMDRLAGYVDAGKK</sequence>
<dbReference type="AlphaFoldDB" id="A0A0G4F6H1"/>
<dbReference type="GO" id="GO:0003723">
    <property type="term" value="F:RNA binding"/>
    <property type="evidence" value="ECO:0007669"/>
    <property type="project" value="UniProtKB-UniRule"/>
</dbReference>
<keyword evidence="2 4" id="KW-0863">Zinc-finger</keyword>
<name>A0A0G4F6H1_9ALVE</name>
<dbReference type="InterPro" id="IPR013083">
    <property type="entry name" value="Znf_RING/FYVE/PHD"/>
</dbReference>
<evidence type="ECO:0008006" key="10">
    <source>
        <dbReference type="Google" id="ProtNLM"/>
    </source>
</evidence>
<feature type="domain" description="RRM" evidence="8">
    <location>
        <begin position="405"/>
        <end position="484"/>
    </location>
</feature>
<dbReference type="Pfam" id="PF00076">
    <property type="entry name" value="RRM_1"/>
    <property type="match status" value="1"/>
</dbReference>
<dbReference type="PROSITE" id="PS50089">
    <property type="entry name" value="ZF_RING_2"/>
    <property type="match status" value="1"/>
</dbReference>
<dbReference type="InterPro" id="IPR012677">
    <property type="entry name" value="Nucleotide-bd_a/b_plait_sf"/>
</dbReference>
<dbReference type="CDD" id="cd00590">
    <property type="entry name" value="RRM_SF"/>
    <property type="match status" value="1"/>
</dbReference>
<dbReference type="PROSITE" id="PS50102">
    <property type="entry name" value="RRM"/>
    <property type="match status" value="1"/>
</dbReference>
<dbReference type="InterPro" id="IPR035979">
    <property type="entry name" value="RBD_domain_sf"/>
</dbReference>
<dbReference type="SUPFAM" id="SSF57850">
    <property type="entry name" value="RING/U-box"/>
    <property type="match status" value="1"/>
</dbReference>
<feature type="region of interest" description="Disordered" evidence="6">
    <location>
        <begin position="229"/>
        <end position="377"/>
    </location>
</feature>
<keyword evidence="1" id="KW-0479">Metal-binding</keyword>
<organism evidence="9">
    <name type="scientific">Chromera velia CCMP2878</name>
    <dbReference type="NCBI Taxonomy" id="1169474"/>
    <lineage>
        <taxon>Eukaryota</taxon>
        <taxon>Sar</taxon>
        <taxon>Alveolata</taxon>
        <taxon>Colpodellida</taxon>
        <taxon>Chromeraceae</taxon>
        <taxon>Chromera</taxon>
    </lineage>
</organism>
<evidence type="ECO:0000313" key="9">
    <source>
        <dbReference type="EMBL" id="CEM07626.1"/>
    </source>
</evidence>
<dbReference type="Gene3D" id="3.30.40.10">
    <property type="entry name" value="Zinc/RING finger domain, C3HC4 (zinc finger)"/>
    <property type="match status" value="1"/>
</dbReference>
<evidence type="ECO:0000256" key="5">
    <source>
        <dbReference type="PROSITE-ProRule" id="PRU00176"/>
    </source>
</evidence>